<keyword evidence="2" id="KW-1185">Reference proteome</keyword>
<sequence>NNYPEKQKVMKAGYSLIQTCWLGRSILTAASPSVWTASLNKINDWRKNEAMQVCKLCRYFGTI</sequence>
<reference evidence="1" key="1">
    <citation type="submission" date="2021-06" db="EMBL/GenBank/DDBJ databases">
        <authorList>
            <person name="Kallberg Y."/>
            <person name="Tangrot J."/>
            <person name="Rosling A."/>
        </authorList>
    </citation>
    <scope>NUCLEOTIDE SEQUENCE</scope>
    <source>
        <strain evidence="1">BR232B</strain>
    </source>
</reference>
<evidence type="ECO:0000313" key="1">
    <source>
        <dbReference type="EMBL" id="CAG8680321.1"/>
    </source>
</evidence>
<evidence type="ECO:0000313" key="2">
    <source>
        <dbReference type="Proteomes" id="UP000789739"/>
    </source>
</evidence>
<name>A0A9N9EIZ2_9GLOM</name>
<dbReference type="EMBL" id="CAJVPI010006812">
    <property type="protein sequence ID" value="CAG8680321.1"/>
    <property type="molecule type" value="Genomic_DNA"/>
</dbReference>
<proteinExistence type="predicted"/>
<protein>
    <submittedName>
        <fullName evidence="1">9623_t:CDS:1</fullName>
    </submittedName>
</protein>
<accession>A0A9N9EIZ2</accession>
<dbReference type="Proteomes" id="UP000789739">
    <property type="component" value="Unassembled WGS sequence"/>
</dbReference>
<gene>
    <name evidence="1" type="ORF">PBRASI_LOCUS11768</name>
</gene>
<comment type="caution">
    <text evidence="1">The sequence shown here is derived from an EMBL/GenBank/DDBJ whole genome shotgun (WGS) entry which is preliminary data.</text>
</comment>
<dbReference type="AlphaFoldDB" id="A0A9N9EIZ2"/>
<feature type="non-terminal residue" evidence="1">
    <location>
        <position position="1"/>
    </location>
</feature>
<organism evidence="1 2">
    <name type="scientific">Paraglomus brasilianum</name>
    <dbReference type="NCBI Taxonomy" id="144538"/>
    <lineage>
        <taxon>Eukaryota</taxon>
        <taxon>Fungi</taxon>
        <taxon>Fungi incertae sedis</taxon>
        <taxon>Mucoromycota</taxon>
        <taxon>Glomeromycotina</taxon>
        <taxon>Glomeromycetes</taxon>
        <taxon>Paraglomerales</taxon>
        <taxon>Paraglomeraceae</taxon>
        <taxon>Paraglomus</taxon>
    </lineage>
</organism>